<organism evidence="1 2">
    <name type="scientific">Babesia caballi</name>
    <dbReference type="NCBI Taxonomy" id="5871"/>
    <lineage>
        <taxon>Eukaryota</taxon>
        <taxon>Sar</taxon>
        <taxon>Alveolata</taxon>
        <taxon>Apicomplexa</taxon>
        <taxon>Aconoidasida</taxon>
        <taxon>Piroplasmida</taxon>
        <taxon>Babesiidae</taxon>
        <taxon>Babesia</taxon>
    </lineage>
</organism>
<proteinExistence type="predicted"/>
<dbReference type="InterPro" id="IPR024420">
    <property type="entry name" value="TRAPP_III_complex_Trs85"/>
</dbReference>
<dbReference type="GO" id="GO:1990072">
    <property type="term" value="C:TRAPPIII protein complex"/>
    <property type="evidence" value="ECO:0007669"/>
    <property type="project" value="TreeGrafter"/>
</dbReference>
<evidence type="ECO:0000313" key="1">
    <source>
        <dbReference type="EMBL" id="GIX63102.1"/>
    </source>
</evidence>
<dbReference type="Proteomes" id="UP001497744">
    <property type="component" value="Unassembled WGS sequence"/>
</dbReference>
<sequence length="1207" mass="133204">MGVPVCSQDALFERLARQLQGACMLVKATRTAREKIAAAGFKSCTQLVHQCLESDEKLKDATKLEFEDEHEVAELEKGDYDTHLFNVVADNTPEFDPQDMDFVGYPLWFSEWALTLAKIVRCTRYKAFGIPHDTRGVMAFCTPGDNLEVVVNMLGKVESNTFRAIVVIGEDNSEVLINDLKSTYKEGVNHYVLESDSSSWQSCLKEESFPVFIANMAKVCIAQTRLAITSAKRKKSLPHISSKYSKCEPTDADWEAVRTIVMAINDELHAESALGYIEEACRGTEHEIQGLAYVFSAISHVQKARGSHDSAQKKGDSGKSNPAENIEKAIADLDKAIGIFLKYESKWDALVAAILMATIGGDAEARKLGAISATMELKSKADFVRAALSLELCTFFTQRLRKKVFNLVMAGHVYIQAGLLDLTKRCYTLAVPLYKEKGWSLASDFLYGTLSRYDPLYCIDALNGLADLCEMLNCHVYMKNYDHDFIKSPWYGGDREMTHLRRLMKLSVAELGVDDITHKNASASVCCAYGPYPSLLCGTASAPPLGDSVPYLVRVPLVFQRNKEGVPGKNSELLVADALCAPGGEREEATYNTADDVEQQEAAIGKQVKARAAADASWKPCYEFISDYGNISYRVDANSEYSLPKQPMKPAPHYFLGADSVIKLELVNPLHIGIHCDEFHILVTGQDESWWEKAAIVTVEAGSDNRTQSKGKDNFVYLSEGERRHVYLKFRVEKPRVFNVAGVAWKLFGCVSCWVPLFVCGQRKTKGAPLCNQKAELLDEYISDRLSNAALSLSIRDTRPQLAIALSKVTQLPSNALPLNEQNEHYKQVNQYISTSDSEGSPMFEEGGHLSMEEAIAGELVITRVSMKNTGASPIESVTLNVKTSGECHVTNYPMAYVSQAGNVRVVWEDMAKCNLGSVTGNKAYQVTLQDDTGNLIAPDGTLSIYMLAVPSKTESKNVLCIQGRLKASSGSYNTDAVMAFWRFYVTGDGVTVSYDYDHSLPDMLQCTVVNNSKKDVEAIGFYDSNSVLLQTQIRGPNLLQPAHAIGLRKNTRLSSVMRFNPEDSMVTLRWECKDALGLVTSRIDIDPSARVLLKVTSEKSSITYAGVPLLVRVEFVFENPTAENIPSMRVEAIPNTSSDGIHGWFYVGVLIAEVPPIPPYGSGCIGFDVLLPRPGMYFFTHSNISITPARAVSITPCEQLMISVEG</sequence>
<dbReference type="GeneID" id="94194583"/>
<protein>
    <submittedName>
        <fullName evidence="1">Trafficking protein particle complex subunit 8</fullName>
    </submittedName>
</protein>
<evidence type="ECO:0000313" key="2">
    <source>
        <dbReference type="Proteomes" id="UP001497744"/>
    </source>
</evidence>
<dbReference type="PANTHER" id="PTHR12975:SF6">
    <property type="entry name" value="TRAFFICKING PROTEIN PARTICLE COMPLEX SUBUNIT 8"/>
    <property type="match status" value="1"/>
</dbReference>
<dbReference type="PANTHER" id="PTHR12975">
    <property type="entry name" value="TRANSPORT PROTEIN TRAPP"/>
    <property type="match status" value="1"/>
</dbReference>
<accession>A0AAV4LU14</accession>
<dbReference type="RefSeq" id="XP_067715171.1">
    <property type="nucleotide sequence ID" value="XM_067859070.1"/>
</dbReference>
<gene>
    <name evidence="1" type="ORF">BcabD6B2_25370</name>
</gene>
<keyword evidence="2" id="KW-1185">Reference proteome</keyword>
<name>A0AAV4LU14_BABCB</name>
<dbReference type="EMBL" id="BPLF01000002">
    <property type="protein sequence ID" value="GIX63102.1"/>
    <property type="molecule type" value="Genomic_DNA"/>
</dbReference>
<reference evidence="1 2" key="1">
    <citation type="submission" date="2021-06" db="EMBL/GenBank/DDBJ databases">
        <title>Genome sequence of Babesia caballi.</title>
        <authorList>
            <person name="Yamagishi J."/>
            <person name="Kidaka T."/>
            <person name="Ochi A."/>
        </authorList>
    </citation>
    <scope>NUCLEOTIDE SEQUENCE [LARGE SCALE GENOMIC DNA]</scope>
    <source>
        <strain evidence="1">USDA-D6B2</strain>
    </source>
</reference>
<comment type="caution">
    <text evidence="1">The sequence shown here is derived from an EMBL/GenBank/DDBJ whole genome shotgun (WGS) entry which is preliminary data.</text>
</comment>
<dbReference type="AlphaFoldDB" id="A0AAV4LU14"/>